<accession>A0A1V6Y8L5</accession>
<reference evidence="3" key="1">
    <citation type="journal article" date="2017" name="Nat. Microbiol.">
        <title>Global analysis of biosynthetic gene clusters reveals vast potential of secondary metabolite production in Penicillium species.</title>
        <authorList>
            <person name="Nielsen J.C."/>
            <person name="Grijseels S."/>
            <person name="Prigent S."/>
            <person name="Ji B."/>
            <person name="Dainat J."/>
            <person name="Nielsen K.F."/>
            <person name="Frisvad J.C."/>
            <person name="Workman M."/>
            <person name="Nielsen J."/>
        </authorList>
    </citation>
    <scope>NUCLEOTIDE SEQUENCE [LARGE SCALE GENOMIC DNA]</scope>
    <source>
        <strain evidence="3">IBT 13039</strain>
    </source>
</reference>
<evidence type="ECO:0000313" key="3">
    <source>
        <dbReference type="Proteomes" id="UP000191691"/>
    </source>
</evidence>
<feature type="region of interest" description="Disordered" evidence="1">
    <location>
        <begin position="62"/>
        <end position="92"/>
    </location>
</feature>
<dbReference type="EMBL" id="MOOB01000031">
    <property type="protein sequence ID" value="OQE83705.1"/>
    <property type="molecule type" value="Genomic_DNA"/>
</dbReference>
<organism evidence="2 3">
    <name type="scientific">Penicillium nalgiovense</name>
    <dbReference type="NCBI Taxonomy" id="60175"/>
    <lineage>
        <taxon>Eukaryota</taxon>
        <taxon>Fungi</taxon>
        <taxon>Dikarya</taxon>
        <taxon>Ascomycota</taxon>
        <taxon>Pezizomycotina</taxon>
        <taxon>Eurotiomycetes</taxon>
        <taxon>Eurotiomycetidae</taxon>
        <taxon>Eurotiales</taxon>
        <taxon>Aspergillaceae</taxon>
        <taxon>Penicillium</taxon>
    </lineage>
</organism>
<protein>
    <submittedName>
        <fullName evidence="2">Uncharacterized protein</fullName>
    </submittedName>
</protein>
<feature type="compositionally biased region" description="Polar residues" evidence="1">
    <location>
        <begin position="69"/>
        <end position="91"/>
    </location>
</feature>
<proteinExistence type="predicted"/>
<name>A0A1V6Y8L5_PENNA</name>
<evidence type="ECO:0000313" key="2">
    <source>
        <dbReference type="EMBL" id="OQE83705.1"/>
    </source>
</evidence>
<dbReference type="OMA" id="IRSRDRW"/>
<comment type="caution">
    <text evidence="2">The sequence shown here is derived from an EMBL/GenBank/DDBJ whole genome shotgun (WGS) entry which is preliminary data.</text>
</comment>
<dbReference type="Proteomes" id="UP000191691">
    <property type="component" value="Unassembled WGS sequence"/>
</dbReference>
<keyword evidence="3" id="KW-1185">Reference proteome</keyword>
<gene>
    <name evidence="2" type="ORF">PENNAL_c0031G02626</name>
</gene>
<dbReference type="AlphaFoldDB" id="A0A1V6Y8L5"/>
<sequence>MKNLRYQDNKYITLYLDYLFYPFSIHIVDACRSTMSVFTIVHRALPPLSLPWKRQTSLKGKAPELGTHLNGNESILSDSNSNPHAQNNESISMPRDVHGHVQVAVKTNAHHIAPTLQSTSSTLEHIAGAASDSSPECRAHYSNQARPTRAQLARAVSWASIIRSRDRWTAEQERELVHAQRQLERCQKAWSSEQEVWLSYVQALSEEKEAHACFLSMRHRQQDDEQHQFRKAWKRRRSSSGDDEMQQYAVETANRLGRLRRLQRYGYSGQRLGTTGSAVLTVEG</sequence>
<evidence type="ECO:0000256" key="1">
    <source>
        <dbReference type="SAM" id="MobiDB-lite"/>
    </source>
</evidence>